<keyword evidence="1" id="KW-0808">Transferase</keyword>
<sequence length="1239" mass="138508">SKDKGAKKKTKKNMKVRIESSKDNEFKSTSDMPSTPASAKATAKTTAKAKANASAKASTNTNTNANANANANGEENSDKNKEEMWCEFLPFPLFGGGAFTPLVSPNSVIVPSSFSSSSISSSMFPTPFAKDNKPPSPYCFLPMPLVDLHKHQTILINDCVERLLSVAMNDRHSIIRCTLLACFNNPLLYKYMCTPEVLHVLTVSLNDEDFNTRECAVRILGHLACYNSSLVMPCLRKLWNDWLHELAYSSDVTTRRESAELLGVLVECSDQVNGDGYLLSSNDRNHQPIRSSYQFVIDKDTQSQGPATLMIRHYVDELLHVMIPKLASKQEDIQVEIAILRVIGQLAQQASHAQVLELFEVLLPILVNLLEDQTLYLQKYVRSKKKRRQLHRDILGGDGKKSQKRYFPFYLTNKQANKIWTNSNAIGNKILQKYRKKHGRRMSSTNDLLMSITNSQGIGVGEDILNAMSGSSGGYSNEAMIELTMLKQCVTLETLGLIIQCTGFVIEPYIQQKNLMSLLLDCVGMTTFYNNSIGKTNVINPSSLFRDTLPRSLGGESAKMMASAFWMPNNEETVDVLSYLGWNIHREAIRAIGIIGALDPFLHNNNLITLTVLKSSRQMFHHKKRLELQKIKKRQMKRLRRQQEKLQNENNGANTSTSNTNATGGNSANGANAISGSTSTSKNPNNAVNSSSSNINSSINNNGDKIPLPRTSTTTISIKKEESLSKSLQRRSKSIKTITAASDDKKKSEEDSRKMEEKTIEDSDSEQSELEFDEIEINKYNIYTYIYIYIEALCEKLEQEIQRESKYEEMERKFFSEDTMLNFSCNDDDFYAYMVIRSLLSVLSKDQSNHNTSGLQSSHLYHDCLVIILHIFQLMGTKSLNYLPLVIPPILNIVELLDGTHTTTTTSNVNHPNFLITKANVLEVLSQFIQMVRSHVRPYLVPITTMIHREWDAWILMMHRSTTNTKEMRTQNSSVGKSPGSGAIRVNAPLSPFPGSPRNATTQTALTSPAPAILTTDVPITSVTVPLVGVPINIAGGAELMTTAGLRIVEVLLLLCVELSRAVRDEFRSYLHDLLPKILTILYTDMSDDRVFTTRALATVQEVGNVLNEYLHLVMPALVMLLTKPNEPIAIRTQCVDTITELCKSLSNFTTYANRVIHPLVRLLEETAQIANYSPVLQSINISGSNPSSTAQPSPQEENPKKLIFSIMNCLCSLLLRMNQGFAVYVPLVDRVECGLWHM</sequence>
<keyword evidence="1" id="KW-0723">Serine/threonine-protein kinase</keyword>
<feature type="region of interest" description="Disordered" evidence="2">
    <location>
        <begin position="1"/>
        <end position="78"/>
    </location>
</feature>
<dbReference type="EMBL" id="ASPP01006727">
    <property type="protein sequence ID" value="ETO28319.1"/>
    <property type="molecule type" value="Genomic_DNA"/>
</dbReference>
<feature type="compositionally biased region" description="Basic residues" evidence="2">
    <location>
        <begin position="624"/>
        <end position="640"/>
    </location>
</feature>
<dbReference type="GO" id="GO:0031931">
    <property type="term" value="C:TORC1 complex"/>
    <property type="evidence" value="ECO:0007669"/>
    <property type="project" value="TreeGrafter"/>
</dbReference>
<comment type="caution">
    <text evidence="4">The sequence shown here is derived from an EMBL/GenBank/DDBJ whole genome shotgun (WGS) entry which is preliminary data.</text>
</comment>
<reference evidence="4 5" key="1">
    <citation type="journal article" date="2013" name="Curr. Biol.">
        <title>The Genome of the Foraminiferan Reticulomyxa filosa.</title>
        <authorList>
            <person name="Glockner G."/>
            <person name="Hulsmann N."/>
            <person name="Schleicher M."/>
            <person name="Noegel A.A."/>
            <person name="Eichinger L."/>
            <person name="Gallinger C."/>
            <person name="Pawlowski J."/>
            <person name="Sierra R."/>
            <person name="Euteneuer U."/>
            <person name="Pillet L."/>
            <person name="Moustafa A."/>
            <person name="Platzer M."/>
            <person name="Groth M."/>
            <person name="Szafranski K."/>
            <person name="Schliwa M."/>
        </authorList>
    </citation>
    <scope>NUCLEOTIDE SEQUENCE [LARGE SCALE GENOMIC DNA]</scope>
</reference>
<dbReference type="SUPFAM" id="SSF48371">
    <property type="entry name" value="ARM repeat"/>
    <property type="match status" value="1"/>
</dbReference>
<accession>X6NRG6</accession>
<comment type="similarity">
    <text evidence="1">Belongs to the PI3/PI4-kinase family.</text>
</comment>
<dbReference type="PANTHER" id="PTHR11139:SF9">
    <property type="entry name" value="SERINE_THREONINE-PROTEIN KINASE MTOR"/>
    <property type="match status" value="1"/>
</dbReference>
<proteinExistence type="inferred from homology"/>
<protein>
    <recommendedName>
        <fullName evidence="1">Serine/threonine-protein kinase TOR</fullName>
        <ecNumber evidence="1">2.7.11.1</ecNumber>
    </recommendedName>
</protein>
<gene>
    <name evidence="4" type="ORF">RFI_08814</name>
</gene>
<keyword evidence="1" id="KW-0067">ATP-binding</keyword>
<dbReference type="OrthoDB" id="8918123at2759"/>
<feature type="domain" description="Serine/threonine-protein kinase mTOR" evidence="3">
    <location>
        <begin position="573"/>
        <end position="933"/>
    </location>
</feature>
<dbReference type="SMART" id="SM01346">
    <property type="entry name" value="DUF3385"/>
    <property type="match status" value="1"/>
</dbReference>
<dbReference type="AlphaFoldDB" id="X6NRG6"/>
<name>X6NRG6_RETFI</name>
<dbReference type="GO" id="GO:0016242">
    <property type="term" value="P:negative regulation of macroautophagy"/>
    <property type="evidence" value="ECO:0007669"/>
    <property type="project" value="TreeGrafter"/>
</dbReference>
<evidence type="ECO:0000259" key="3">
    <source>
        <dbReference type="SMART" id="SM01346"/>
    </source>
</evidence>
<evidence type="ECO:0000313" key="4">
    <source>
        <dbReference type="EMBL" id="ETO28319.1"/>
    </source>
</evidence>
<feature type="compositionally biased region" description="Basic and acidic residues" evidence="2">
    <location>
        <begin position="742"/>
        <end position="761"/>
    </location>
</feature>
<organism evidence="4 5">
    <name type="scientific">Reticulomyxa filosa</name>
    <dbReference type="NCBI Taxonomy" id="46433"/>
    <lineage>
        <taxon>Eukaryota</taxon>
        <taxon>Sar</taxon>
        <taxon>Rhizaria</taxon>
        <taxon>Retaria</taxon>
        <taxon>Foraminifera</taxon>
        <taxon>Monothalamids</taxon>
        <taxon>Reticulomyxidae</taxon>
        <taxon>Reticulomyxa</taxon>
    </lineage>
</organism>
<dbReference type="GO" id="GO:0005634">
    <property type="term" value="C:nucleus"/>
    <property type="evidence" value="ECO:0007669"/>
    <property type="project" value="TreeGrafter"/>
</dbReference>
<dbReference type="InterPro" id="IPR050517">
    <property type="entry name" value="DDR_Repair_Kinase"/>
</dbReference>
<dbReference type="GO" id="GO:0005524">
    <property type="term" value="F:ATP binding"/>
    <property type="evidence" value="ECO:0007669"/>
    <property type="project" value="UniProtKB-KW"/>
</dbReference>
<dbReference type="InterPro" id="IPR011989">
    <property type="entry name" value="ARM-like"/>
</dbReference>
<dbReference type="InterPro" id="IPR016024">
    <property type="entry name" value="ARM-type_fold"/>
</dbReference>
<dbReference type="Gene3D" id="1.25.10.10">
    <property type="entry name" value="Leucine-rich Repeat Variant"/>
    <property type="match status" value="2"/>
</dbReference>
<dbReference type="GO" id="GO:0031929">
    <property type="term" value="P:TOR signaling"/>
    <property type="evidence" value="ECO:0007669"/>
    <property type="project" value="TreeGrafter"/>
</dbReference>
<feature type="compositionally biased region" description="Low complexity" evidence="2">
    <location>
        <begin position="650"/>
        <end position="702"/>
    </location>
</feature>
<dbReference type="GO" id="GO:0031932">
    <property type="term" value="C:TORC2 complex"/>
    <property type="evidence" value="ECO:0007669"/>
    <property type="project" value="TreeGrafter"/>
</dbReference>
<dbReference type="Proteomes" id="UP000023152">
    <property type="component" value="Unassembled WGS sequence"/>
</dbReference>
<keyword evidence="1" id="KW-0547">Nucleotide-binding</keyword>
<dbReference type="GO" id="GO:0004674">
    <property type="term" value="F:protein serine/threonine kinase activity"/>
    <property type="evidence" value="ECO:0007669"/>
    <property type="project" value="UniProtKB-KW"/>
</dbReference>
<dbReference type="PANTHER" id="PTHR11139">
    <property type="entry name" value="ATAXIA TELANGIECTASIA MUTATED ATM -RELATED"/>
    <property type="match status" value="1"/>
</dbReference>
<dbReference type="EC" id="2.7.11.1" evidence="1"/>
<feature type="compositionally biased region" description="Low complexity" evidence="2">
    <location>
        <begin position="37"/>
        <end position="72"/>
    </location>
</feature>
<dbReference type="Pfam" id="PF11865">
    <property type="entry name" value="mTOR_dom"/>
    <property type="match status" value="1"/>
</dbReference>
<feature type="compositionally biased region" description="Basic and acidic residues" evidence="2">
    <location>
        <begin position="16"/>
        <end position="28"/>
    </location>
</feature>
<dbReference type="InterPro" id="IPR024585">
    <property type="entry name" value="mTOR_dom"/>
</dbReference>
<feature type="non-terminal residue" evidence="4">
    <location>
        <position position="1"/>
    </location>
</feature>
<evidence type="ECO:0000256" key="2">
    <source>
        <dbReference type="SAM" id="MobiDB-lite"/>
    </source>
</evidence>
<evidence type="ECO:0000256" key="1">
    <source>
        <dbReference type="RuleBase" id="RU364109"/>
    </source>
</evidence>
<keyword evidence="1 4" id="KW-0418">Kinase</keyword>
<feature type="compositionally biased region" description="Basic residues" evidence="2">
    <location>
        <begin position="1"/>
        <end position="15"/>
    </location>
</feature>
<dbReference type="GO" id="GO:0005737">
    <property type="term" value="C:cytoplasm"/>
    <property type="evidence" value="ECO:0007669"/>
    <property type="project" value="TreeGrafter"/>
</dbReference>
<keyword evidence="5" id="KW-1185">Reference proteome</keyword>
<comment type="catalytic activity">
    <reaction evidence="1">
        <text>L-threonyl-[protein] + ATP = O-phospho-L-threonyl-[protein] + ADP + H(+)</text>
        <dbReference type="Rhea" id="RHEA:46608"/>
        <dbReference type="Rhea" id="RHEA-COMP:11060"/>
        <dbReference type="Rhea" id="RHEA-COMP:11605"/>
        <dbReference type="ChEBI" id="CHEBI:15378"/>
        <dbReference type="ChEBI" id="CHEBI:30013"/>
        <dbReference type="ChEBI" id="CHEBI:30616"/>
        <dbReference type="ChEBI" id="CHEBI:61977"/>
        <dbReference type="ChEBI" id="CHEBI:456216"/>
        <dbReference type="EC" id="2.7.11.1"/>
    </reaction>
</comment>
<evidence type="ECO:0000313" key="5">
    <source>
        <dbReference type="Proteomes" id="UP000023152"/>
    </source>
</evidence>
<feature type="region of interest" description="Disordered" evidence="2">
    <location>
        <begin position="624"/>
        <end position="768"/>
    </location>
</feature>